<evidence type="ECO:0000256" key="5">
    <source>
        <dbReference type="ARBA" id="ARBA00022679"/>
    </source>
</evidence>
<dbReference type="GO" id="GO:0016020">
    <property type="term" value="C:membrane"/>
    <property type="evidence" value="ECO:0007669"/>
    <property type="project" value="GOC"/>
</dbReference>
<evidence type="ECO:0000256" key="1">
    <source>
        <dbReference type="ARBA" id="ARBA00004477"/>
    </source>
</evidence>
<dbReference type="PANTHER" id="PTHR12468">
    <property type="entry name" value="GPI MANNOSYLTRANSFERASE 2"/>
    <property type="match status" value="1"/>
</dbReference>
<keyword evidence="3" id="KW-0337">GPI-anchor biosynthesis</keyword>
<comment type="pathway">
    <text evidence="2">Glycolipid biosynthesis; glycosylphosphatidylinositol-anchor biosynthesis.</text>
</comment>
<dbReference type="EMBL" id="VHIR01000002">
    <property type="protein sequence ID" value="TQE44500.1"/>
    <property type="molecule type" value="Genomic_DNA"/>
</dbReference>
<evidence type="ECO:0000256" key="8">
    <source>
        <dbReference type="ARBA" id="ARBA00022989"/>
    </source>
</evidence>
<gene>
    <name evidence="11" type="ORF">EJK80_01380</name>
</gene>
<feature type="transmembrane region" description="Helical" evidence="10">
    <location>
        <begin position="153"/>
        <end position="175"/>
    </location>
</feature>
<name>A0A540R9S8_9CORY</name>
<reference evidence="11 12" key="1">
    <citation type="submission" date="2019-06" db="EMBL/GenBank/DDBJ databases">
        <title>Draft genome of C. phoceense Strain 272.</title>
        <authorList>
            <person name="Pacheco L.G.C."/>
            <person name="Barberis C.M."/>
            <person name="Almuzara M.N."/>
            <person name="Traglia G.M."/>
            <person name="Santos C.S."/>
            <person name="Rocha D.J.P.G."/>
            <person name="Aguiar E.R.G.R."/>
            <person name="Vay C.A."/>
        </authorList>
    </citation>
    <scope>NUCLEOTIDE SEQUENCE [LARGE SCALE GENOMIC DNA]</scope>
    <source>
        <strain evidence="11 12">272</strain>
    </source>
</reference>
<evidence type="ECO:0000256" key="7">
    <source>
        <dbReference type="ARBA" id="ARBA00022824"/>
    </source>
</evidence>
<keyword evidence="6 10" id="KW-0812">Transmembrane</keyword>
<dbReference type="InterPro" id="IPR007315">
    <property type="entry name" value="PIG-V/Gpi18"/>
</dbReference>
<keyword evidence="9 10" id="KW-0472">Membrane</keyword>
<feature type="transmembrane region" description="Helical" evidence="10">
    <location>
        <begin position="241"/>
        <end position="261"/>
    </location>
</feature>
<keyword evidence="12" id="KW-1185">Reference proteome</keyword>
<evidence type="ECO:0008006" key="13">
    <source>
        <dbReference type="Google" id="ProtNLM"/>
    </source>
</evidence>
<dbReference type="GO" id="GO:0006506">
    <property type="term" value="P:GPI anchor biosynthetic process"/>
    <property type="evidence" value="ECO:0007669"/>
    <property type="project" value="UniProtKB-UniPathway"/>
</dbReference>
<sequence length="342" mass="36696">MDAAALAGVLTVLRVAVLAVLAAANGKPLGEQLVAWDAQHYLRIASEGYAQEESFAFFPAFPLLLRVLGGSAAAGIALNVVLTVVMTAGVMALAQRRGAGRAGQLAAAAVVTSAPLSIVFTMPYTEALFGALAFWALVALVDRRWLTAGAMVCALGLVRLTAVPLVAAFFVYVVWAARREWRAWVGVAVSPLGLLGFLIWANAHLPRGYFALQRENWHSEFDMGLATARWVWNTLTAGENVGYLLATCVIIAAPVCLALAWRRLDPPVWLFAAALEANILLSDGLMHSRPRLLLPAALVLMPWAVCAVRLLRPAVAWTLVGAWALLGAWVSAYMLVVFEWAI</sequence>
<evidence type="ECO:0000313" key="11">
    <source>
        <dbReference type="EMBL" id="TQE44500.1"/>
    </source>
</evidence>
<keyword evidence="5" id="KW-0808">Transferase</keyword>
<dbReference type="AlphaFoldDB" id="A0A540R9S8"/>
<keyword evidence="8 10" id="KW-1133">Transmembrane helix</keyword>
<evidence type="ECO:0000256" key="2">
    <source>
        <dbReference type="ARBA" id="ARBA00004687"/>
    </source>
</evidence>
<dbReference type="UniPathway" id="UPA00196"/>
<feature type="transmembrane region" description="Helical" evidence="10">
    <location>
        <begin position="292"/>
        <end position="311"/>
    </location>
</feature>
<dbReference type="Pfam" id="PF04188">
    <property type="entry name" value="Mannosyl_trans2"/>
    <property type="match status" value="1"/>
</dbReference>
<keyword evidence="4" id="KW-0328">Glycosyltransferase</keyword>
<dbReference type="Proteomes" id="UP000318080">
    <property type="component" value="Unassembled WGS sequence"/>
</dbReference>
<keyword evidence="7" id="KW-0256">Endoplasmic reticulum</keyword>
<evidence type="ECO:0000256" key="6">
    <source>
        <dbReference type="ARBA" id="ARBA00022692"/>
    </source>
</evidence>
<dbReference type="GO" id="GO:0004376">
    <property type="term" value="F:GPI mannosyltransferase activity"/>
    <property type="evidence" value="ECO:0007669"/>
    <property type="project" value="InterPro"/>
</dbReference>
<evidence type="ECO:0000256" key="10">
    <source>
        <dbReference type="SAM" id="Phobius"/>
    </source>
</evidence>
<feature type="transmembrane region" description="Helical" evidence="10">
    <location>
        <begin position="181"/>
        <end position="201"/>
    </location>
</feature>
<evidence type="ECO:0000313" key="12">
    <source>
        <dbReference type="Proteomes" id="UP000318080"/>
    </source>
</evidence>
<feature type="transmembrane region" description="Helical" evidence="10">
    <location>
        <begin position="72"/>
        <end position="93"/>
    </location>
</feature>
<feature type="transmembrane region" description="Helical" evidence="10">
    <location>
        <begin position="317"/>
        <end position="338"/>
    </location>
</feature>
<comment type="caution">
    <text evidence="11">The sequence shown here is derived from an EMBL/GenBank/DDBJ whole genome shotgun (WGS) entry which is preliminary data.</text>
</comment>
<evidence type="ECO:0000256" key="9">
    <source>
        <dbReference type="ARBA" id="ARBA00023136"/>
    </source>
</evidence>
<organism evidence="11 12">
    <name type="scientific">Corynebacterium phoceense</name>
    <dbReference type="NCBI Taxonomy" id="1686286"/>
    <lineage>
        <taxon>Bacteria</taxon>
        <taxon>Bacillati</taxon>
        <taxon>Actinomycetota</taxon>
        <taxon>Actinomycetes</taxon>
        <taxon>Mycobacteriales</taxon>
        <taxon>Corynebacteriaceae</taxon>
        <taxon>Corynebacterium</taxon>
    </lineage>
</organism>
<evidence type="ECO:0000256" key="3">
    <source>
        <dbReference type="ARBA" id="ARBA00022502"/>
    </source>
</evidence>
<evidence type="ECO:0000256" key="4">
    <source>
        <dbReference type="ARBA" id="ARBA00022676"/>
    </source>
</evidence>
<dbReference type="GO" id="GO:0000009">
    <property type="term" value="F:alpha-1,6-mannosyltransferase activity"/>
    <property type="evidence" value="ECO:0007669"/>
    <property type="project" value="InterPro"/>
</dbReference>
<dbReference type="STRING" id="1686286.GCA_900092335_00590"/>
<proteinExistence type="predicted"/>
<comment type="subcellular location">
    <subcellularLocation>
        <location evidence="1">Endoplasmic reticulum membrane</location>
        <topology evidence="1">Multi-pass membrane protein</topology>
    </subcellularLocation>
</comment>
<protein>
    <recommendedName>
        <fullName evidence="13">GPI mannosyltransferase 2</fullName>
    </recommendedName>
</protein>
<accession>A0A540R9S8</accession>
<dbReference type="PANTHER" id="PTHR12468:SF2">
    <property type="entry name" value="GPI MANNOSYLTRANSFERASE 2"/>
    <property type="match status" value="1"/>
</dbReference>